<dbReference type="Pfam" id="PF02548">
    <property type="entry name" value="Pantoate_transf"/>
    <property type="match status" value="1"/>
</dbReference>
<comment type="subcellular location">
    <subcellularLocation>
        <location evidence="7">Cytoplasm</location>
    </subcellularLocation>
</comment>
<keyword evidence="4 7" id="KW-0566">Pantothenate biosynthesis</keyword>
<gene>
    <name evidence="7" type="primary">panB</name>
    <name evidence="11" type="ORF">SAMN04244559_02727</name>
</gene>
<keyword evidence="5 7" id="KW-0808">Transferase</keyword>
<sequence>MTMRRRRLGADKNKREQQVSREITIRRVTTRDIRARKGAEPLVALTAYTAPIARLLDPVCDILLVGDSLGMVVYGMETTLAVTLDMMINHGRAVVTSSSHACVVVDLPFGSYQESPEQAFRASARVLAETGCAAVKLEGGREMADTIAFLVERGIPVMAHIGLKPQMVHTIGGFRAQGRSEAEAEQIRADARAVTDAGAFSVVVEGTIEPVARALSAEIAIPTIGIGASAACDGQVLVIDDVLGLFDDFTPKFVKRYADLRPAIRTAVEHYAAEVRARAFPAPEHCFGLPRQEG</sequence>
<reference evidence="12" key="1">
    <citation type="submission" date="2016-10" db="EMBL/GenBank/DDBJ databases">
        <authorList>
            <person name="Varghese N."/>
            <person name="Submissions S."/>
        </authorList>
    </citation>
    <scope>NUCLEOTIDE SEQUENCE [LARGE SCALE GENOMIC DNA]</scope>
    <source>
        <strain evidence="12">DSM 13234</strain>
    </source>
</reference>
<dbReference type="GO" id="GO:0032259">
    <property type="term" value="P:methylation"/>
    <property type="evidence" value="ECO:0007669"/>
    <property type="project" value="UniProtKB-KW"/>
</dbReference>
<dbReference type="PANTHER" id="PTHR20881:SF0">
    <property type="entry name" value="3-METHYL-2-OXOBUTANOATE HYDROXYMETHYLTRANSFERASE"/>
    <property type="match status" value="1"/>
</dbReference>
<accession>A0A1H6IWS4</accession>
<evidence type="ECO:0000256" key="3">
    <source>
        <dbReference type="ARBA" id="ARBA00011424"/>
    </source>
</evidence>
<organism evidence="11 12">
    <name type="scientific">Magnetospirillum fulvum</name>
    <name type="common">Rhodospirillum fulvum</name>
    <dbReference type="NCBI Taxonomy" id="1082"/>
    <lineage>
        <taxon>Bacteria</taxon>
        <taxon>Pseudomonadati</taxon>
        <taxon>Pseudomonadota</taxon>
        <taxon>Alphaproteobacteria</taxon>
        <taxon>Rhodospirillales</taxon>
        <taxon>Rhodospirillaceae</taxon>
        <taxon>Magnetospirillum</taxon>
    </lineage>
</organism>
<feature type="binding site" evidence="7 10">
    <location>
        <position position="67"/>
    </location>
    <ligand>
        <name>Mg(2+)</name>
        <dbReference type="ChEBI" id="CHEBI:18420"/>
    </ligand>
</feature>
<dbReference type="PIRSF" id="PIRSF000388">
    <property type="entry name" value="Pantoate_hydroxy_MeTrfase"/>
    <property type="match status" value="1"/>
</dbReference>
<dbReference type="InterPro" id="IPR003700">
    <property type="entry name" value="Pantoate_hydroxy_MeTrfase"/>
</dbReference>
<evidence type="ECO:0000256" key="1">
    <source>
        <dbReference type="ARBA" id="ARBA00005033"/>
    </source>
</evidence>
<keyword evidence="7 10" id="KW-0479">Metal-binding</keyword>
<evidence type="ECO:0000256" key="4">
    <source>
        <dbReference type="ARBA" id="ARBA00022655"/>
    </source>
</evidence>
<evidence type="ECO:0000313" key="12">
    <source>
        <dbReference type="Proteomes" id="UP000182983"/>
    </source>
</evidence>
<dbReference type="SUPFAM" id="SSF51621">
    <property type="entry name" value="Phosphoenolpyruvate/pyruvate domain"/>
    <property type="match status" value="1"/>
</dbReference>
<dbReference type="GO" id="GO:0008168">
    <property type="term" value="F:methyltransferase activity"/>
    <property type="evidence" value="ECO:0007669"/>
    <property type="project" value="UniProtKB-KW"/>
</dbReference>
<feature type="binding site" evidence="7 9">
    <location>
        <position position="106"/>
    </location>
    <ligand>
        <name>3-methyl-2-oxobutanoate</name>
        <dbReference type="ChEBI" id="CHEBI:11851"/>
    </ligand>
</feature>
<evidence type="ECO:0000256" key="8">
    <source>
        <dbReference type="PIRSR" id="PIRSR000388-1"/>
    </source>
</evidence>
<dbReference type="FunFam" id="3.20.20.60:FF:000003">
    <property type="entry name" value="3-methyl-2-oxobutanoate hydroxymethyltransferase"/>
    <property type="match status" value="1"/>
</dbReference>
<keyword evidence="11" id="KW-0489">Methyltransferase</keyword>
<dbReference type="NCBIfam" id="NF001452">
    <property type="entry name" value="PRK00311.1"/>
    <property type="match status" value="1"/>
</dbReference>
<evidence type="ECO:0000256" key="6">
    <source>
        <dbReference type="ARBA" id="ARBA00056497"/>
    </source>
</evidence>
<comment type="similarity">
    <text evidence="2 7">Belongs to the PanB family.</text>
</comment>
<dbReference type="GO" id="GO:0000287">
    <property type="term" value="F:magnesium ion binding"/>
    <property type="evidence" value="ECO:0007669"/>
    <property type="project" value="TreeGrafter"/>
</dbReference>
<comment type="function">
    <text evidence="6 7">Catalyzes the reversible reaction in which hydroxymethyl group from 5,10-methylenetetrahydrofolate is transferred onto alpha-ketoisovalerate to form ketopantoate.</text>
</comment>
<feature type="binding site" evidence="7 10">
    <location>
        <position position="138"/>
    </location>
    <ligand>
        <name>Mg(2+)</name>
        <dbReference type="ChEBI" id="CHEBI:18420"/>
    </ligand>
</feature>
<feature type="binding site" evidence="7 10">
    <location>
        <position position="106"/>
    </location>
    <ligand>
        <name>Mg(2+)</name>
        <dbReference type="ChEBI" id="CHEBI:18420"/>
    </ligand>
</feature>
<comment type="cofactor">
    <cofactor evidence="7 10">
        <name>Mg(2+)</name>
        <dbReference type="ChEBI" id="CHEBI:18420"/>
    </cofactor>
    <text evidence="7 10">Binds 1 Mg(2+) ion per subunit.</text>
</comment>
<dbReference type="GO" id="GO:0005737">
    <property type="term" value="C:cytoplasm"/>
    <property type="evidence" value="ECO:0007669"/>
    <property type="project" value="UniProtKB-SubCell"/>
</dbReference>
<dbReference type="HAMAP" id="MF_00156">
    <property type="entry name" value="PanB"/>
    <property type="match status" value="1"/>
</dbReference>
<feature type="active site" description="Proton acceptor" evidence="7 8">
    <location>
        <position position="205"/>
    </location>
</feature>
<dbReference type="InterPro" id="IPR015813">
    <property type="entry name" value="Pyrv/PenolPyrv_kinase-like_dom"/>
</dbReference>
<dbReference type="Proteomes" id="UP000182983">
    <property type="component" value="Unassembled WGS sequence"/>
</dbReference>
<protein>
    <recommendedName>
        <fullName evidence="7">3-methyl-2-oxobutanoate hydroxymethyltransferase</fullName>
        <ecNumber evidence="7">2.1.2.11</ecNumber>
    </recommendedName>
    <alternativeName>
        <fullName evidence="7">Ketopantoate hydroxymethyltransferase</fullName>
        <shortName evidence="7">KPHMT</shortName>
    </alternativeName>
</protein>
<evidence type="ECO:0000256" key="10">
    <source>
        <dbReference type="PIRSR" id="PIRSR000388-3"/>
    </source>
</evidence>
<dbReference type="AlphaFoldDB" id="A0A1H6IWS4"/>
<dbReference type="UniPathway" id="UPA00028">
    <property type="reaction ID" value="UER00003"/>
</dbReference>
<evidence type="ECO:0000256" key="9">
    <source>
        <dbReference type="PIRSR" id="PIRSR000388-2"/>
    </source>
</evidence>
<name>A0A1H6IWS4_MAGFU</name>
<evidence type="ECO:0000256" key="7">
    <source>
        <dbReference type="HAMAP-Rule" id="MF_00156"/>
    </source>
</evidence>
<comment type="subunit">
    <text evidence="3 7">Homodecamer; pentamer of dimers.</text>
</comment>
<evidence type="ECO:0000256" key="2">
    <source>
        <dbReference type="ARBA" id="ARBA00008676"/>
    </source>
</evidence>
<dbReference type="CDD" id="cd06557">
    <property type="entry name" value="KPHMT-like"/>
    <property type="match status" value="1"/>
</dbReference>
<dbReference type="PANTHER" id="PTHR20881">
    <property type="entry name" value="3-METHYL-2-OXOBUTANOATE HYDROXYMETHYLTRANSFERASE"/>
    <property type="match status" value="1"/>
</dbReference>
<comment type="pathway">
    <text evidence="1 7">Cofactor biosynthesis; (R)-pantothenate biosynthesis; (R)-pantoate from 3-methyl-2-oxobutanoate: step 1/2.</text>
</comment>
<dbReference type="Gene3D" id="3.20.20.60">
    <property type="entry name" value="Phosphoenolpyruvate-binding domains"/>
    <property type="match status" value="1"/>
</dbReference>
<evidence type="ECO:0000313" key="11">
    <source>
        <dbReference type="EMBL" id="SEH51503.1"/>
    </source>
</evidence>
<feature type="binding site" evidence="7 9">
    <location>
        <begin position="67"/>
        <end position="68"/>
    </location>
    <ligand>
        <name>3-methyl-2-oxobutanoate</name>
        <dbReference type="ChEBI" id="CHEBI:11851"/>
    </ligand>
</feature>
<keyword evidence="12" id="KW-1185">Reference proteome</keyword>
<feature type="binding site" evidence="7 9">
    <location>
        <position position="136"/>
    </location>
    <ligand>
        <name>3-methyl-2-oxobutanoate</name>
        <dbReference type="ChEBI" id="CHEBI:11851"/>
    </ligand>
</feature>
<dbReference type="InterPro" id="IPR040442">
    <property type="entry name" value="Pyrv_kinase-like_dom_sf"/>
</dbReference>
<proteinExistence type="inferred from homology"/>
<evidence type="ECO:0000256" key="5">
    <source>
        <dbReference type="ARBA" id="ARBA00022679"/>
    </source>
</evidence>
<dbReference type="NCBIfam" id="TIGR00222">
    <property type="entry name" value="panB"/>
    <property type="match status" value="1"/>
</dbReference>
<keyword evidence="7" id="KW-0963">Cytoplasm</keyword>
<dbReference type="EC" id="2.1.2.11" evidence="7"/>
<dbReference type="GO" id="GO:0015940">
    <property type="term" value="P:pantothenate biosynthetic process"/>
    <property type="evidence" value="ECO:0007669"/>
    <property type="project" value="UniProtKB-UniRule"/>
</dbReference>
<dbReference type="EMBL" id="FNWO01000012">
    <property type="protein sequence ID" value="SEH51503.1"/>
    <property type="molecule type" value="Genomic_DNA"/>
</dbReference>
<keyword evidence="7 10" id="KW-0460">Magnesium</keyword>
<comment type="catalytic activity">
    <reaction evidence="7">
        <text>(6R)-5,10-methylene-5,6,7,8-tetrahydrofolate + 3-methyl-2-oxobutanoate + H2O = 2-dehydropantoate + (6S)-5,6,7,8-tetrahydrofolate</text>
        <dbReference type="Rhea" id="RHEA:11824"/>
        <dbReference type="ChEBI" id="CHEBI:11561"/>
        <dbReference type="ChEBI" id="CHEBI:11851"/>
        <dbReference type="ChEBI" id="CHEBI:15377"/>
        <dbReference type="ChEBI" id="CHEBI:15636"/>
        <dbReference type="ChEBI" id="CHEBI:57453"/>
        <dbReference type="EC" id="2.1.2.11"/>
    </reaction>
</comment>
<dbReference type="GO" id="GO:0003864">
    <property type="term" value="F:3-methyl-2-oxobutanoate hydroxymethyltransferase activity"/>
    <property type="evidence" value="ECO:0007669"/>
    <property type="project" value="UniProtKB-UniRule"/>
</dbReference>